<dbReference type="AlphaFoldDB" id="K2MN77"/>
<accession>K2MN77</accession>
<dbReference type="EMBL" id="AMRM01000011">
    <property type="protein sequence ID" value="EKF18717.1"/>
    <property type="molecule type" value="Genomic_DNA"/>
</dbReference>
<comment type="caution">
    <text evidence="1">The sequence shown here is derived from an EMBL/GenBank/DDBJ whole genome shotgun (WGS) entry which is preliminary data.</text>
</comment>
<organism evidence="1 2">
    <name type="scientific">Nitratireductor pacificus pht-3B</name>
    <dbReference type="NCBI Taxonomy" id="391937"/>
    <lineage>
        <taxon>Bacteria</taxon>
        <taxon>Pseudomonadati</taxon>
        <taxon>Pseudomonadota</taxon>
        <taxon>Alphaproteobacteria</taxon>
        <taxon>Hyphomicrobiales</taxon>
        <taxon>Phyllobacteriaceae</taxon>
        <taxon>Nitratireductor</taxon>
    </lineage>
</organism>
<evidence type="ECO:0000313" key="2">
    <source>
        <dbReference type="Proteomes" id="UP000006786"/>
    </source>
</evidence>
<gene>
    <name evidence="1" type="ORF">NA2_11055</name>
</gene>
<dbReference type="Proteomes" id="UP000006786">
    <property type="component" value="Unassembled WGS sequence"/>
</dbReference>
<evidence type="ECO:0000313" key="1">
    <source>
        <dbReference type="EMBL" id="EKF18717.1"/>
    </source>
</evidence>
<keyword evidence="2" id="KW-1185">Reference proteome</keyword>
<name>K2MN77_9HYPH</name>
<sequence>MILFEASEFKTNFGLFLFRYHHGQLIHDSAFPAQIAVSGALSETSDSTFMNSIFTSSGKSYQLLFDKPQLRWQTA</sequence>
<proteinExistence type="predicted"/>
<protein>
    <submittedName>
        <fullName evidence="1">Uncharacterized protein</fullName>
    </submittedName>
</protein>
<dbReference type="STRING" id="391937.NA2_11055"/>
<reference evidence="1 2" key="1">
    <citation type="journal article" date="2012" name="J. Bacteriol.">
        <title>Genome Sequence of Nitratireductor pacificus Type Strain pht-3B.</title>
        <authorList>
            <person name="Lai Q."/>
            <person name="Li G."/>
            <person name="Shao Z."/>
        </authorList>
    </citation>
    <scope>NUCLEOTIDE SEQUENCE [LARGE SCALE GENOMIC DNA]</scope>
    <source>
        <strain evidence="2">pht-3B</strain>
    </source>
</reference>